<comment type="caution">
    <text evidence="2">The sequence shown here is derived from an EMBL/GenBank/DDBJ whole genome shotgun (WGS) entry which is preliminary data.</text>
</comment>
<feature type="signal peptide" evidence="1">
    <location>
        <begin position="1"/>
        <end position="27"/>
    </location>
</feature>
<dbReference type="OrthoDB" id="3824848at2"/>
<dbReference type="AlphaFoldDB" id="A0A4R8C9C7"/>
<evidence type="ECO:0000313" key="3">
    <source>
        <dbReference type="Proteomes" id="UP000295146"/>
    </source>
</evidence>
<keyword evidence="1" id="KW-0732">Signal</keyword>
<dbReference type="Proteomes" id="UP000295146">
    <property type="component" value="Unassembled WGS sequence"/>
</dbReference>
<dbReference type="EMBL" id="SODP01000002">
    <property type="protein sequence ID" value="TDW70083.1"/>
    <property type="molecule type" value="Genomic_DNA"/>
</dbReference>
<name>A0A4R8C9C7_9ACTN</name>
<protein>
    <recommendedName>
        <fullName evidence="4">Lipoprotein</fullName>
    </recommendedName>
</protein>
<organism evidence="2 3">
    <name type="scientific">Kribbella pratensis</name>
    <dbReference type="NCBI Taxonomy" id="2512112"/>
    <lineage>
        <taxon>Bacteria</taxon>
        <taxon>Bacillati</taxon>
        <taxon>Actinomycetota</taxon>
        <taxon>Actinomycetes</taxon>
        <taxon>Propionibacteriales</taxon>
        <taxon>Kribbellaceae</taxon>
        <taxon>Kribbella</taxon>
    </lineage>
</organism>
<dbReference type="PROSITE" id="PS51257">
    <property type="entry name" value="PROKAR_LIPOPROTEIN"/>
    <property type="match status" value="1"/>
</dbReference>
<reference evidence="2 3" key="1">
    <citation type="submission" date="2019-03" db="EMBL/GenBank/DDBJ databases">
        <title>Genomic Encyclopedia of Type Strains, Phase III (KMG-III): the genomes of soil and plant-associated and newly described type strains.</title>
        <authorList>
            <person name="Whitman W."/>
        </authorList>
    </citation>
    <scope>NUCLEOTIDE SEQUENCE [LARGE SCALE GENOMIC DNA]</scope>
    <source>
        <strain evidence="2 3">VKM Ac-2573</strain>
    </source>
</reference>
<accession>A0A4R8C9C7</accession>
<sequence length="223" mass="22913">MTRTARSQAVGAAVVVTALLLSVTACGSEDGASATAAETPAVKHSLSGPAQKATGSLVGLAVLPRGYVADPRADSTGPFTATAFLNTWSADPALDRALLLNASFAEGYRASRLSPDKKKRFTLQLFKTGSAGKAAVLQKGFWSQDTHEHPFNLPGALSDARVEYDGGTDQSTAIAEASLAVGPMVVEISVREVGALGSNLTPDTALVTALAVQQRARLTATSS</sequence>
<keyword evidence="3" id="KW-1185">Reference proteome</keyword>
<evidence type="ECO:0000256" key="1">
    <source>
        <dbReference type="SAM" id="SignalP"/>
    </source>
</evidence>
<feature type="chain" id="PRO_5020570511" description="Lipoprotein" evidence="1">
    <location>
        <begin position="28"/>
        <end position="223"/>
    </location>
</feature>
<proteinExistence type="predicted"/>
<dbReference type="RefSeq" id="WP_134105313.1">
    <property type="nucleotide sequence ID" value="NZ_SODP01000002.1"/>
</dbReference>
<evidence type="ECO:0000313" key="2">
    <source>
        <dbReference type="EMBL" id="TDW70083.1"/>
    </source>
</evidence>
<evidence type="ECO:0008006" key="4">
    <source>
        <dbReference type="Google" id="ProtNLM"/>
    </source>
</evidence>
<gene>
    <name evidence="2" type="ORF">EV653_4117</name>
</gene>